<dbReference type="Gene3D" id="2.40.30.170">
    <property type="match status" value="1"/>
</dbReference>
<dbReference type="Pfam" id="PF25917">
    <property type="entry name" value="BSH_RND"/>
    <property type="match status" value="1"/>
</dbReference>
<reference evidence="8" key="1">
    <citation type="submission" date="2022-06" db="EMBL/GenBank/DDBJ databases">
        <title>Genome sequence of Phormidium yuhuli AB48 isolated from an industrial photobioreactor environment.</title>
        <authorList>
            <person name="Qiu Y."/>
            <person name="Noonan A.J.C."/>
            <person name="Dofher K."/>
            <person name="Koch M."/>
            <person name="Kieft B."/>
            <person name="Lin X."/>
            <person name="Ziels R.M."/>
            <person name="Hallam S.J."/>
        </authorList>
    </citation>
    <scope>NUCLEOTIDE SEQUENCE</scope>
    <source>
        <strain evidence="8">AB48</strain>
    </source>
</reference>
<dbReference type="PANTHER" id="PTHR30469:SF39">
    <property type="entry name" value="SLL0180 PROTEIN"/>
    <property type="match status" value="1"/>
</dbReference>
<protein>
    <submittedName>
        <fullName evidence="8">Efflux RND transporter periplasmic adaptor subunit</fullName>
    </submittedName>
</protein>
<feature type="compositionally biased region" description="Basic and acidic residues" evidence="3">
    <location>
        <begin position="244"/>
        <end position="253"/>
    </location>
</feature>
<evidence type="ECO:0000313" key="8">
    <source>
        <dbReference type="EMBL" id="USR90918.1"/>
    </source>
</evidence>
<dbReference type="Pfam" id="PF25944">
    <property type="entry name" value="Beta-barrel_RND"/>
    <property type="match status" value="1"/>
</dbReference>
<keyword evidence="4" id="KW-0812">Transmembrane</keyword>
<keyword evidence="4" id="KW-0472">Membrane</keyword>
<evidence type="ECO:0000259" key="6">
    <source>
        <dbReference type="Pfam" id="PF25944"/>
    </source>
</evidence>
<evidence type="ECO:0000256" key="1">
    <source>
        <dbReference type="ARBA" id="ARBA00004236"/>
    </source>
</evidence>
<name>A0ABY5ARY9_9CYAN</name>
<dbReference type="InterPro" id="IPR006143">
    <property type="entry name" value="RND_pump_MFP"/>
</dbReference>
<dbReference type="SUPFAM" id="SSF111369">
    <property type="entry name" value="HlyD-like secretion proteins"/>
    <property type="match status" value="3"/>
</dbReference>
<feature type="compositionally biased region" description="Polar residues" evidence="3">
    <location>
        <begin position="1"/>
        <end position="16"/>
    </location>
</feature>
<feature type="region of interest" description="Disordered" evidence="3">
    <location>
        <begin position="1"/>
        <end position="25"/>
    </location>
</feature>
<keyword evidence="4" id="KW-1133">Transmembrane helix</keyword>
<comment type="subcellular location">
    <subcellularLocation>
        <location evidence="1">Cell membrane</location>
    </subcellularLocation>
</comment>
<evidence type="ECO:0000259" key="5">
    <source>
        <dbReference type="Pfam" id="PF25917"/>
    </source>
</evidence>
<organism evidence="8 9">
    <name type="scientific">Phormidium yuhuli AB48</name>
    <dbReference type="NCBI Taxonomy" id="2940671"/>
    <lineage>
        <taxon>Bacteria</taxon>
        <taxon>Bacillati</taxon>
        <taxon>Cyanobacteriota</taxon>
        <taxon>Cyanophyceae</taxon>
        <taxon>Oscillatoriophycideae</taxon>
        <taxon>Oscillatoriales</taxon>
        <taxon>Oscillatoriaceae</taxon>
        <taxon>Phormidium</taxon>
        <taxon>Phormidium yuhuli</taxon>
    </lineage>
</organism>
<feature type="domain" description="Multidrug resistance protein MdtA-like barrel-sandwich hybrid" evidence="5">
    <location>
        <begin position="97"/>
        <end position="334"/>
    </location>
</feature>
<dbReference type="Proteomes" id="UP001056708">
    <property type="component" value="Chromosome"/>
</dbReference>
<keyword evidence="9" id="KW-1185">Reference proteome</keyword>
<feature type="domain" description="Multidrug resistance protein MdtA-like beta-barrel" evidence="6">
    <location>
        <begin position="367"/>
        <end position="420"/>
    </location>
</feature>
<evidence type="ECO:0000256" key="2">
    <source>
        <dbReference type="ARBA" id="ARBA00009477"/>
    </source>
</evidence>
<comment type="similarity">
    <text evidence="2">Belongs to the membrane fusion protein (MFP) (TC 8.A.1) family.</text>
</comment>
<evidence type="ECO:0000259" key="7">
    <source>
        <dbReference type="Pfam" id="PF25989"/>
    </source>
</evidence>
<evidence type="ECO:0000256" key="4">
    <source>
        <dbReference type="SAM" id="Phobius"/>
    </source>
</evidence>
<dbReference type="PANTHER" id="PTHR30469">
    <property type="entry name" value="MULTIDRUG RESISTANCE PROTEIN MDTA"/>
    <property type="match status" value="1"/>
</dbReference>
<gene>
    <name evidence="8" type="ORF">NEA10_19175</name>
</gene>
<dbReference type="InterPro" id="IPR058626">
    <property type="entry name" value="MdtA-like_b-barrel"/>
</dbReference>
<dbReference type="EMBL" id="CP098611">
    <property type="protein sequence ID" value="USR90918.1"/>
    <property type="molecule type" value="Genomic_DNA"/>
</dbReference>
<proteinExistence type="inferred from homology"/>
<sequence length="502" mass="55272">MQADHISSNQTSSETPESPVPAEERNNPPKWWLVLLLTILLAGGGGFLGWQWWQSQQQAGEEQQQAGSATGVRVEPVETTTLQESSLFVGTLEAEQTASLRAEADGEIRSVFVRPGDIVGQGEPLAQLDRRSLEASLDQAQANINRAEARLSELRAGPRSEQIEQARARLRQAEADLRDAQAGASPSQIAQAESRIESAQASLELARQRLDRFRRLEAQGAIPTDDLDEAQERYRTAQANLQEAQRRREELEQTRGSSVSRLSAQVQERREALRELETGTRPEEIAQAQADLDAALADARSIEVSLENTQIIAPFSGIVGDLPLRVGDSVSRGEVFTSLTQNDSLELRLSIPLERSNDLRLGLPVEVFDASDNPGDPLALGRVSFISPNVDSEAQTILVRVSFSNPEGRLRHRQFVRSRVIWGDRPDTVVVPTTALIFEGERRFVFVAQPNGEQFIAERRQVELGQTQGDQSEVVEGLEPGDRLITSGLQQIRDGQPVAPTP</sequence>
<accession>A0ABY5ARY9</accession>
<feature type="region of interest" description="Disordered" evidence="3">
    <location>
        <begin position="240"/>
        <end position="264"/>
    </location>
</feature>
<dbReference type="Gene3D" id="2.40.50.100">
    <property type="match status" value="2"/>
</dbReference>
<dbReference type="Pfam" id="PF25989">
    <property type="entry name" value="YknX_C"/>
    <property type="match status" value="1"/>
</dbReference>
<evidence type="ECO:0000256" key="3">
    <source>
        <dbReference type="SAM" id="MobiDB-lite"/>
    </source>
</evidence>
<dbReference type="InterPro" id="IPR058625">
    <property type="entry name" value="MdtA-like_BSH"/>
</dbReference>
<dbReference type="InterPro" id="IPR058637">
    <property type="entry name" value="YknX-like_C"/>
</dbReference>
<dbReference type="RefSeq" id="WP_252662942.1">
    <property type="nucleotide sequence ID" value="NZ_CP098611.1"/>
</dbReference>
<dbReference type="Gene3D" id="1.10.287.470">
    <property type="entry name" value="Helix hairpin bin"/>
    <property type="match status" value="3"/>
</dbReference>
<feature type="transmembrane region" description="Helical" evidence="4">
    <location>
        <begin position="31"/>
        <end position="53"/>
    </location>
</feature>
<evidence type="ECO:0000313" key="9">
    <source>
        <dbReference type="Proteomes" id="UP001056708"/>
    </source>
</evidence>
<dbReference type="NCBIfam" id="TIGR01730">
    <property type="entry name" value="RND_mfp"/>
    <property type="match status" value="1"/>
</dbReference>
<feature type="domain" description="YknX-like C-terminal permuted SH3-like" evidence="7">
    <location>
        <begin position="429"/>
        <end position="499"/>
    </location>
</feature>
<dbReference type="Gene3D" id="2.40.420.20">
    <property type="match status" value="1"/>
</dbReference>